<name>A0A928ZTM7_LEPEC</name>
<dbReference type="RefSeq" id="WP_193991929.1">
    <property type="nucleotide sequence ID" value="NZ_JADEXP010000035.1"/>
</dbReference>
<protein>
    <submittedName>
        <fullName evidence="1">Uncharacterized protein</fullName>
    </submittedName>
</protein>
<sequence length="144" mass="16436">MVSINPGQIVYLECLDQRLYAEAIQVAGSVRLWCRPLMLVCHLPYESRHQQQMIAEAATDPETCNLDLYDLKTAPDLVWPIERFKMAFDTDFFALLFHLRLSDENSGPEALAKQQFQHFIHTCWSSGSSDNQAPNPPAKLISIR</sequence>
<proteinExistence type="predicted"/>
<keyword evidence="2" id="KW-1185">Reference proteome</keyword>
<evidence type="ECO:0000313" key="2">
    <source>
        <dbReference type="Proteomes" id="UP000615026"/>
    </source>
</evidence>
<reference evidence="1" key="1">
    <citation type="submission" date="2020-10" db="EMBL/GenBank/DDBJ databases">
        <authorList>
            <person name="Castelo-Branco R."/>
            <person name="Eusebio N."/>
            <person name="Adriana R."/>
            <person name="Vieira A."/>
            <person name="Brugerolle De Fraissinette N."/>
            <person name="Rezende De Castro R."/>
            <person name="Schneider M.P."/>
            <person name="Vasconcelos V."/>
            <person name="Leao P.N."/>
        </authorList>
    </citation>
    <scope>NUCLEOTIDE SEQUENCE</scope>
    <source>
        <strain evidence="1">LEGE 11479</strain>
    </source>
</reference>
<dbReference type="AlphaFoldDB" id="A0A928ZTM7"/>
<evidence type="ECO:0000313" key="1">
    <source>
        <dbReference type="EMBL" id="MBE9066284.1"/>
    </source>
</evidence>
<gene>
    <name evidence="1" type="ORF">IQ260_06425</name>
</gene>
<dbReference type="Proteomes" id="UP000615026">
    <property type="component" value="Unassembled WGS sequence"/>
</dbReference>
<comment type="caution">
    <text evidence="1">The sequence shown here is derived from an EMBL/GenBank/DDBJ whole genome shotgun (WGS) entry which is preliminary data.</text>
</comment>
<dbReference type="EMBL" id="JADEXP010000035">
    <property type="protein sequence ID" value="MBE9066284.1"/>
    <property type="molecule type" value="Genomic_DNA"/>
</dbReference>
<organism evidence="1 2">
    <name type="scientific">Leptolyngbya cf. ectocarpi LEGE 11479</name>
    <dbReference type="NCBI Taxonomy" id="1828722"/>
    <lineage>
        <taxon>Bacteria</taxon>
        <taxon>Bacillati</taxon>
        <taxon>Cyanobacteriota</taxon>
        <taxon>Cyanophyceae</taxon>
        <taxon>Leptolyngbyales</taxon>
        <taxon>Leptolyngbyaceae</taxon>
        <taxon>Leptolyngbya group</taxon>
        <taxon>Leptolyngbya</taxon>
    </lineage>
</organism>
<accession>A0A928ZTM7</accession>